<dbReference type="AlphaFoldDB" id="K9E836"/>
<accession>K9E836</accession>
<sequence length="79" mass="8818">MTKEYHDEDGNTLVVKEKKGGCLKWVLIILAIILFALLAVYFTNPEAVEKLFSGEETAQVENVEDSNIAIDSAEETWVS</sequence>
<dbReference type="HOGENOM" id="CLU_2598284_0_0_9"/>
<dbReference type="Proteomes" id="UP000009875">
    <property type="component" value="Unassembled WGS sequence"/>
</dbReference>
<proteinExistence type="predicted"/>
<name>K9E836_9LACT</name>
<comment type="caution">
    <text evidence="2">The sequence shown here is derived from an EMBL/GenBank/DDBJ whole genome shotgun (WGS) entry which is preliminary data.</text>
</comment>
<organism evidence="2 3">
    <name type="scientific">Alloiococcus otitis ATCC 51267</name>
    <dbReference type="NCBI Taxonomy" id="883081"/>
    <lineage>
        <taxon>Bacteria</taxon>
        <taxon>Bacillati</taxon>
        <taxon>Bacillota</taxon>
        <taxon>Bacilli</taxon>
        <taxon>Lactobacillales</taxon>
        <taxon>Carnobacteriaceae</taxon>
        <taxon>Alloiococcus</taxon>
    </lineage>
</organism>
<evidence type="ECO:0000256" key="1">
    <source>
        <dbReference type="SAM" id="Phobius"/>
    </source>
</evidence>
<protein>
    <submittedName>
        <fullName evidence="2">Uncharacterized protein</fullName>
    </submittedName>
</protein>
<dbReference type="EMBL" id="AGXA01000021">
    <property type="protein sequence ID" value="EKU93349.1"/>
    <property type="molecule type" value="Genomic_DNA"/>
</dbReference>
<evidence type="ECO:0000313" key="2">
    <source>
        <dbReference type="EMBL" id="EKU93349.1"/>
    </source>
</evidence>
<keyword evidence="1" id="KW-0472">Membrane</keyword>
<gene>
    <name evidence="2" type="ORF">HMPREF9698_01097</name>
</gene>
<dbReference type="RefSeq" id="WP_003778176.1">
    <property type="nucleotide sequence ID" value="NZ_JH992959.1"/>
</dbReference>
<feature type="transmembrane region" description="Helical" evidence="1">
    <location>
        <begin position="21"/>
        <end position="42"/>
    </location>
</feature>
<keyword evidence="1" id="KW-1133">Transmembrane helix</keyword>
<evidence type="ECO:0000313" key="3">
    <source>
        <dbReference type="Proteomes" id="UP000009875"/>
    </source>
</evidence>
<keyword evidence="3" id="KW-1185">Reference proteome</keyword>
<keyword evidence="1" id="KW-0812">Transmembrane</keyword>
<reference evidence="2 3" key="1">
    <citation type="submission" date="2012-09" db="EMBL/GenBank/DDBJ databases">
        <title>The Genome Sequence of Alloiococcus otitis ATCC 51267.</title>
        <authorList>
            <consortium name="The Broad Institute Genome Sequencing Platform"/>
            <person name="Earl A."/>
            <person name="Ward D."/>
            <person name="Feldgarden M."/>
            <person name="Gevers D."/>
            <person name="Huys G."/>
            <person name="Walker B."/>
            <person name="Young S.K."/>
            <person name="Zeng Q."/>
            <person name="Gargeya S."/>
            <person name="Fitzgerald M."/>
            <person name="Haas B."/>
            <person name="Abouelleil A."/>
            <person name="Alvarado L."/>
            <person name="Arachchi H.M."/>
            <person name="Berlin A.M."/>
            <person name="Chapman S.B."/>
            <person name="Goldberg J."/>
            <person name="Griggs A."/>
            <person name="Gujja S."/>
            <person name="Hansen M."/>
            <person name="Howarth C."/>
            <person name="Imamovic A."/>
            <person name="Larimer J."/>
            <person name="McCowen C."/>
            <person name="Montmayeur A."/>
            <person name="Murphy C."/>
            <person name="Neiman D."/>
            <person name="Pearson M."/>
            <person name="Priest M."/>
            <person name="Roberts A."/>
            <person name="Saif S."/>
            <person name="Shea T."/>
            <person name="Sisk P."/>
            <person name="Sykes S."/>
            <person name="Wortman J."/>
            <person name="Nusbaum C."/>
            <person name="Birren B."/>
        </authorList>
    </citation>
    <scope>NUCLEOTIDE SEQUENCE [LARGE SCALE GENOMIC DNA]</scope>
    <source>
        <strain evidence="2 3">ATCC 51267</strain>
    </source>
</reference>